<dbReference type="PANTHER" id="PTHR10039">
    <property type="entry name" value="AMELOGENIN"/>
    <property type="match status" value="1"/>
</dbReference>
<dbReference type="InterPro" id="IPR056884">
    <property type="entry name" value="NPHP3-like_N"/>
</dbReference>
<protein>
    <recommendedName>
        <fullName evidence="2">Nephrocystin 3-like N-terminal domain-containing protein</fullName>
    </recommendedName>
</protein>
<keyword evidence="4" id="KW-1185">Reference proteome</keyword>
<evidence type="ECO:0000313" key="3">
    <source>
        <dbReference type="EMBL" id="KAF2720624.1"/>
    </source>
</evidence>
<reference evidence="3" key="1">
    <citation type="journal article" date="2020" name="Stud. Mycol.">
        <title>101 Dothideomycetes genomes: a test case for predicting lifestyles and emergence of pathogens.</title>
        <authorList>
            <person name="Haridas S."/>
            <person name="Albert R."/>
            <person name="Binder M."/>
            <person name="Bloem J."/>
            <person name="Labutti K."/>
            <person name="Salamov A."/>
            <person name="Andreopoulos B."/>
            <person name="Baker S."/>
            <person name="Barry K."/>
            <person name="Bills G."/>
            <person name="Bluhm B."/>
            <person name="Cannon C."/>
            <person name="Castanera R."/>
            <person name="Culley D."/>
            <person name="Daum C."/>
            <person name="Ezra D."/>
            <person name="Gonzalez J."/>
            <person name="Henrissat B."/>
            <person name="Kuo A."/>
            <person name="Liang C."/>
            <person name="Lipzen A."/>
            <person name="Lutzoni F."/>
            <person name="Magnuson J."/>
            <person name="Mondo S."/>
            <person name="Nolan M."/>
            <person name="Ohm R."/>
            <person name="Pangilinan J."/>
            <person name="Park H.-J."/>
            <person name="Ramirez L."/>
            <person name="Alfaro M."/>
            <person name="Sun H."/>
            <person name="Tritt A."/>
            <person name="Yoshinaga Y."/>
            <person name="Zwiers L.-H."/>
            <person name="Turgeon B."/>
            <person name="Goodwin S."/>
            <person name="Spatafora J."/>
            <person name="Crous P."/>
            <person name="Grigoriev I."/>
        </authorList>
    </citation>
    <scope>NUCLEOTIDE SEQUENCE</scope>
    <source>
        <strain evidence="3">CBS 116435</strain>
    </source>
</reference>
<gene>
    <name evidence="3" type="ORF">K431DRAFT_225924</name>
</gene>
<dbReference type="AlphaFoldDB" id="A0A9P4Q6E3"/>
<dbReference type="EMBL" id="MU003797">
    <property type="protein sequence ID" value="KAF2720624.1"/>
    <property type="molecule type" value="Genomic_DNA"/>
</dbReference>
<feature type="non-terminal residue" evidence="3">
    <location>
        <position position="326"/>
    </location>
</feature>
<proteinExistence type="predicted"/>
<sequence length="326" mass="37009">MLRSLLCQIYQLTEKGQSKLQQLYVSCDHGRQQPETQTLATLLIDTLSEIGNTKIVIDALDESKTQDDLLGWLASPVQNYASFLLTSRKEEDLESIILGWTKPADIVSIRKLAVDDDIRAVVRSCFAQDLELQRWQSMPNVYDDIEEALMTKANGVFRWAICQLDALKKCLDRPSLEQALSSLPKTLDETYDRILEEIPNYYRPQAVRLLQFLTFAERPLRLEEAVDMLAVSLGATPAFVERDRMPNPNEIARFCPNFIKIANGPGNMAGQKDISYNPLKRKYSSSMISDTHEDESIQGKKSNTYVIVHLTHFSGREYLASGRISK</sequence>
<dbReference type="Proteomes" id="UP000799441">
    <property type="component" value="Unassembled WGS sequence"/>
</dbReference>
<name>A0A9P4Q6E3_9PEZI</name>
<dbReference type="PANTHER" id="PTHR10039:SF16">
    <property type="entry name" value="GPI INOSITOL-DEACYLASE"/>
    <property type="match status" value="1"/>
</dbReference>
<organism evidence="3 4">
    <name type="scientific">Polychaeton citri CBS 116435</name>
    <dbReference type="NCBI Taxonomy" id="1314669"/>
    <lineage>
        <taxon>Eukaryota</taxon>
        <taxon>Fungi</taxon>
        <taxon>Dikarya</taxon>
        <taxon>Ascomycota</taxon>
        <taxon>Pezizomycotina</taxon>
        <taxon>Dothideomycetes</taxon>
        <taxon>Dothideomycetidae</taxon>
        <taxon>Capnodiales</taxon>
        <taxon>Capnodiaceae</taxon>
        <taxon>Polychaeton</taxon>
    </lineage>
</organism>
<evidence type="ECO:0000259" key="2">
    <source>
        <dbReference type="Pfam" id="PF24883"/>
    </source>
</evidence>
<evidence type="ECO:0000256" key="1">
    <source>
        <dbReference type="ARBA" id="ARBA00022737"/>
    </source>
</evidence>
<evidence type="ECO:0000313" key="4">
    <source>
        <dbReference type="Proteomes" id="UP000799441"/>
    </source>
</evidence>
<keyword evidence="1" id="KW-0677">Repeat</keyword>
<accession>A0A9P4Q6E3</accession>
<dbReference type="OrthoDB" id="1577640at2759"/>
<feature type="domain" description="Nephrocystin 3-like N-terminal" evidence="2">
    <location>
        <begin position="1"/>
        <end position="88"/>
    </location>
</feature>
<comment type="caution">
    <text evidence="3">The sequence shown here is derived from an EMBL/GenBank/DDBJ whole genome shotgun (WGS) entry which is preliminary data.</text>
</comment>
<dbReference type="Pfam" id="PF24883">
    <property type="entry name" value="NPHP3_N"/>
    <property type="match status" value="1"/>
</dbReference>